<dbReference type="RefSeq" id="WP_200810195.1">
    <property type="nucleotide sequence ID" value="NZ_FWFG01000068.1"/>
</dbReference>
<feature type="region of interest" description="Disordered" evidence="1">
    <location>
        <begin position="1"/>
        <end position="61"/>
    </location>
</feature>
<evidence type="ECO:0000313" key="2">
    <source>
        <dbReference type="EMBL" id="SLM92287.1"/>
    </source>
</evidence>
<evidence type="ECO:0008006" key="4">
    <source>
        <dbReference type="Google" id="ProtNLM"/>
    </source>
</evidence>
<dbReference type="EMBL" id="FWFG01000068">
    <property type="protein sequence ID" value="SLM92287.1"/>
    <property type="molecule type" value="Genomic_DNA"/>
</dbReference>
<evidence type="ECO:0000313" key="3">
    <source>
        <dbReference type="Proteomes" id="UP000195981"/>
    </source>
</evidence>
<organism evidence="2 3">
    <name type="scientific">Brachybacterium nesterenkovii</name>
    <dbReference type="NCBI Taxonomy" id="47847"/>
    <lineage>
        <taxon>Bacteria</taxon>
        <taxon>Bacillati</taxon>
        <taxon>Actinomycetota</taxon>
        <taxon>Actinomycetes</taxon>
        <taxon>Micrococcales</taxon>
        <taxon>Dermabacteraceae</taxon>
        <taxon>Brachybacterium</taxon>
    </lineage>
</organism>
<dbReference type="AlphaFoldDB" id="A0A1X6X1L4"/>
<dbReference type="SUPFAM" id="SSF109854">
    <property type="entry name" value="DinB/YfiT-like putative metalloenzymes"/>
    <property type="match status" value="1"/>
</dbReference>
<dbReference type="Pfam" id="PF04978">
    <property type="entry name" value="MST"/>
    <property type="match status" value="1"/>
</dbReference>
<sequence>MTPTHRADGAAADGATSADDGAFDDFMDRMAAEQAAAAPPEPETVEEDPRDDRPDPPLLGGEMETLGGFLDFLRATVHHKCAGLTDEQAAESPLGSLTSPIGLVRHLADVERYWFGAVIGAVPSEEVGYRWSAGPGAGEDGAEFRLERGASLDAALEDYAAACASSRAILAGREGDDEARGARERRSVRWVLIHMVEETGRHLGHLDAVTELIDGRTGE</sequence>
<accession>A0A1X6X1L4</accession>
<evidence type="ECO:0000256" key="1">
    <source>
        <dbReference type="SAM" id="MobiDB-lite"/>
    </source>
</evidence>
<reference evidence="2 3" key="1">
    <citation type="submission" date="2017-02" db="EMBL/GenBank/DDBJ databases">
        <authorList>
            <person name="Peterson S.W."/>
        </authorList>
    </citation>
    <scope>NUCLEOTIDE SEQUENCE [LARGE SCALE GENOMIC DNA]</scope>
    <source>
        <strain evidence="2 3">CIP104813</strain>
    </source>
</reference>
<dbReference type="Gene3D" id="1.20.120.450">
    <property type="entry name" value="dinb family like domain"/>
    <property type="match status" value="1"/>
</dbReference>
<dbReference type="InterPro" id="IPR034660">
    <property type="entry name" value="DinB/YfiT-like"/>
</dbReference>
<dbReference type="InterPro" id="IPR007061">
    <property type="entry name" value="MST-like"/>
</dbReference>
<name>A0A1X6X1L4_9MICO</name>
<proteinExistence type="predicted"/>
<dbReference type="Proteomes" id="UP000195981">
    <property type="component" value="Unassembled WGS sequence"/>
</dbReference>
<protein>
    <recommendedName>
        <fullName evidence="4">Mini-circle protein</fullName>
    </recommendedName>
</protein>
<gene>
    <name evidence="2" type="ORF">FM110_07825</name>
</gene>
<keyword evidence="3" id="KW-1185">Reference proteome</keyword>
<feature type="compositionally biased region" description="Low complexity" evidence="1">
    <location>
        <begin position="9"/>
        <end position="20"/>
    </location>
</feature>